<reference evidence="4 5" key="1">
    <citation type="submission" date="2018-11" db="EMBL/GenBank/DDBJ databases">
        <title>Complete genome sequence of Paenibacillus baekrokdamisoli strain KCTC 33723.</title>
        <authorList>
            <person name="Kang S.W."/>
            <person name="Lee K.C."/>
            <person name="Kim K.K."/>
            <person name="Kim J.S."/>
            <person name="Kim D.S."/>
            <person name="Ko S.H."/>
            <person name="Yang S.H."/>
            <person name="Lee J.S."/>
        </authorList>
    </citation>
    <scope>NUCLEOTIDE SEQUENCE [LARGE SCALE GENOMIC DNA]</scope>
    <source>
        <strain evidence="4 5">KCTC 33723</strain>
    </source>
</reference>
<dbReference type="InterPro" id="IPR003644">
    <property type="entry name" value="Calx_beta"/>
</dbReference>
<dbReference type="SMART" id="SM00237">
    <property type="entry name" value="Calx_beta"/>
    <property type="match status" value="1"/>
</dbReference>
<dbReference type="OrthoDB" id="733404at2"/>
<dbReference type="InterPro" id="IPR038081">
    <property type="entry name" value="CalX-like_sf"/>
</dbReference>
<dbReference type="GO" id="GO:0016020">
    <property type="term" value="C:membrane"/>
    <property type="evidence" value="ECO:0007669"/>
    <property type="project" value="InterPro"/>
</dbReference>
<evidence type="ECO:0000313" key="5">
    <source>
        <dbReference type="Proteomes" id="UP000275368"/>
    </source>
</evidence>
<dbReference type="EMBL" id="AP019308">
    <property type="protein sequence ID" value="BBH21848.1"/>
    <property type="molecule type" value="Genomic_DNA"/>
</dbReference>
<dbReference type="KEGG" id="pbk:Back11_31930"/>
<evidence type="ECO:0000313" key="4">
    <source>
        <dbReference type="EMBL" id="BBH21848.1"/>
    </source>
</evidence>
<gene>
    <name evidence="4" type="ORF">Back11_31930</name>
</gene>
<sequence length="163" mass="17724">MNLKDSVRLGSDKLRMVIIVMISIVLVFTLQGAASAKGKGITYNKHGVIVMHKELYHVKEGQRYAAVTVERLGGSMGNVTVDYCLCDLTAKKGSDFLGSSGTIAFRNGERTKRIQLKIIDDQIIEGMETFRVKLMNPKGGAVIGKPGEAIVEIIDNDNNVVVA</sequence>
<dbReference type="Pfam" id="PF03160">
    <property type="entry name" value="Calx-beta"/>
    <property type="match status" value="1"/>
</dbReference>
<dbReference type="RefSeq" id="WP_125658989.1">
    <property type="nucleotide sequence ID" value="NZ_AP019308.1"/>
</dbReference>
<keyword evidence="3" id="KW-0106">Calcium</keyword>
<evidence type="ECO:0000256" key="3">
    <source>
        <dbReference type="ARBA" id="ARBA00022837"/>
    </source>
</evidence>
<dbReference type="PANTHER" id="PTHR46682:SF1">
    <property type="entry name" value="ADHESION G-PROTEIN COUPLED RECEPTOR V1"/>
    <property type="match status" value="1"/>
</dbReference>
<proteinExistence type="predicted"/>
<keyword evidence="5" id="KW-1185">Reference proteome</keyword>
<organism evidence="4 5">
    <name type="scientific">Paenibacillus baekrokdamisoli</name>
    <dbReference type="NCBI Taxonomy" id="1712516"/>
    <lineage>
        <taxon>Bacteria</taxon>
        <taxon>Bacillati</taxon>
        <taxon>Bacillota</taxon>
        <taxon>Bacilli</taxon>
        <taxon>Bacillales</taxon>
        <taxon>Paenibacillaceae</taxon>
        <taxon>Paenibacillus</taxon>
    </lineage>
</organism>
<dbReference type="InterPro" id="IPR026919">
    <property type="entry name" value="ADGRV1"/>
</dbReference>
<accession>A0A3G9JD19</accession>
<dbReference type="Gene3D" id="2.60.40.2030">
    <property type="match status" value="1"/>
</dbReference>
<dbReference type="AlphaFoldDB" id="A0A3G9JD19"/>
<evidence type="ECO:0000256" key="1">
    <source>
        <dbReference type="ARBA" id="ARBA00022729"/>
    </source>
</evidence>
<keyword evidence="2" id="KW-0677">Repeat</keyword>
<dbReference type="GO" id="GO:0004930">
    <property type="term" value="F:G protein-coupled receptor activity"/>
    <property type="evidence" value="ECO:0007669"/>
    <property type="project" value="InterPro"/>
</dbReference>
<dbReference type="Proteomes" id="UP000275368">
    <property type="component" value="Chromosome"/>
</dbReference>
<evidence type="ECO:0000256" key="2">
    <source>
        <dbReference type="ARBA" id="ARBA00022737"/>
    </source>
</evidence>
<dbReference type="SUPFAM" id="SSF141072">
    <property type="entry name" value="CalX-like"/>
    <property type="match status" value="1"/>
</dbReference>
<protein>
    <submittedName>
        <fullName evidence="4">Uncharacterized protein</fullName>
    </submittedName>
</protein>
<name>A0A3G9JD19_9BACL</name>
<keyword evidence="1" id="KW-0732">Signal</keyword>
<dbReference type="PANTHER" id="PTHR46682">
    <property type="entry name" value="ADHESION G-PROTEIN COUPLED RECEPTOR V1"/>
    <property type="match status" value="1"/>
</dbReference>
<dbReference type="FunFam" id="2.60.40.2030:FF:000017">
    <property type="entry name" value="Adhesion G protein-coupled receptor V1"/>
    <property type="match status" value="1"/>
</dbReference>